<dbReference type="NCBIfam" id="TIGR01488">
    <property type="entry name" value="HAD-SF-IB"/>
    <property type="match status" value="1"/>
</dbReference>
<keyword evidence="9" id="KW-1185">Reference proteome</keyword>
<dbReference type="SUPFAM" id="SSF56784">
    <property type="entry name" value="HAD-like"/>
    <property type="match status" value="1"/>
</dbReference>
<feature type="binding site" evidence="7">
    <location>
        <position position="182"/>
    </location>
    <ligand>
        <name>Mg(2+)</name>
        <dbReference type="ChEBI" id="CHEBI:18420"/>
    </ligand>
</feature>
<dbReference type="InterPro" id="IPR006384">
    <property type="entry name" value="HAD_hydro_PyrdxlP_Pase-like"/>
</dbReference>
<dbReference type="PANTHER" id="PTHR20889">
    <property type="entry name" value="PHOSPHATASE, ORPHAN 1, 2"/>
    <property type="match status" value="1"/>
</dbReference>
<dbReference type="GO" id="GO:0046872">
    <property type="term" value="F:metal ion binding"/>
    <property type="evidence" value="ECO:0007669"/>
    <property type="project" value="UniProtKB-KW"/>
</dbReference>
<dbReference type="GO" id="GO:0016791">
    <property type="term" value="F:phosphatase activity"/>
    <property type="evidence" value="ECO:0007669"/>
    <property type="project" value="InterPro"/>
</dbReference>
<dbReference type="Gene3D" id="3.40.50.1000">
    <property type="entry name" value="HAD superfamily/HAD-like"/>
    <property type="match status" value="1"/>
</dbReference>
<evidence type="ECO:0000256" key="6">
    <source>
        <dbReference type="PIRSR" id="PIRSR031051-2"/>
    </source>
</evidence>
<proteinExistence type="predicted"/>
<reference evidence="8" key="1">
    <citation type="submission" date="2021-12" db="EMBL/GenBank/DDBJ databases">
        <title>Prjna785345.</title>
        <authorList>
            <person name="Rujirawat T."/>
            <person name="Krajaejun T."/>
        </authorList>
    </citation>
    <scope>NUCLEOTIDE SEQUENCE</scope>
    <source>
        <strain evidence="8">Pi057C3</strain>
    </source>
</reference>
<evidence type="ECO:0000256" key="2">
    <source>
        <dbReference type="ARBA" id="ARBA00022723"/>
    </source>
</evidence>
<comment type="caution">
    <text evidence="8">The sequence shown here is derived from an EMBL/GenBank/DDBJ whole genome shotgun (WGS) entry which is preliminary data.</text>
</comment>
<evidence type="ECO:0008006" key="10">
    <source>
        <dbReference type="Google" id="ProtNLM"/>
    </source>
</evidence>
<dbReference type="NCBIfam" id="TIGR01489">
    <property type="entry name" value="DKMTPPase-SF"/>
    <property type="match status" value="1"/>
</dbReference>
<feature type="active site" description="Nucleophile" evidence="5">
    <location>
        <position position="8"/>
    </location>
</feature>
<keyword evidence="3" id="KW-0378">Hydrolase</keyword>
<name>A0AAD5Q8F0_PYTIN</name>
<feature type="active site" description="Proton donor" evidence="5">
    <location>
        <position position="10"/>
    </location>
</feature>
<dbReference type="AlphaFoldDB" id="A0AAD5Q8F0"/>
<dbReference type="Proteomes" id="UP001209570">
    <property type="component" value="Unassembled WGS sequence"/>
</dbReference>
<evidence type="ECO:0000256" key="5">
    <source>
        <dbReference type="PIRSR" id="PIRSR031051-1"/>
    </source>
</evidence>
<dbReference type="EMBL" id="JAKCXM010000158">
    <property type="protein sequence ID" value="KAJ0400277.1"/>
    <property type="molecule type" value="Genomic_DNA"/>
</dbReference>
<dbReference type="InterPro" id="IPR023214">
    <property type="entry name" value="HAD_sf"/>
</dbReference>
<feature type="binding site" evidence="7">
    <location>
        <position position="10"/>
    </location>
    <ligand>
        <name>Mg(2+)</name>
        <dbReference type="ChEBI" id="CHEBI:18420"/>
    </ligand>
</feature>
<dbReference type="InterPro" id="IPR016965">
    <property type="entry name" value="Pase_PHOSPHO-typ"/>
</dbReference>
<organism evidence="8 9">
    <name type="scientific">Pythium insidiosum</name>
    <name type="common">Pythiosis disease agent</name>
    <dbReference type="NCBI Taxonomy" id="114742"/>
    <lineage>
        <taxon>Eukaryota</taxon>
        <taxon>Sar</taxon>
        <taxon>Stramenopiles</taxon>
        <taxon>Oomycota</taxon>
        <taxon>Peronosporomycetes</taxon>
        <taxon>Pythiales</taxon>
        <taxon>Pythiaceae</taxon>
        <taxon>Pythium</taxon>
    </lineage>
</organism>
<dbReference type="Pfam" id="PF06888">
    <property type="entry name" value="Put_Phosphatase"/>
    <property type="match status" value="1"/>
</dbReference>
<dbReference type="PIRSF" id="PIRSF031051">
    <property type="entry name" value="PyrdxlP_Pase_PHOSPHO2"/>
    <property type="match status" value="1"/>
</dbReference>
<feature type="binding site" evidence="6">
    <location>
        <position position="19"/>
    </location>
    <ligand>
        <name>substrate</name>
    </ligand>
</feature>
<evidence type="ECO:0000256" key="7">
    <source>
        <dbReference type="PIRSR" id="PIRSR031051-3"/>
    </source>
</evidence>
<dbReference type="PANTHER" id="PTHR20889:SF12">
    <property type="entry name" value="LP01149P"/>
    <property type="match status" value="1"/>
</dbReference>
<keyword evidence="2 7" id="KW-0479">Metal-binding</keyword>
<feature type="binding site" evidence="7">
    <location>
        <position position="8"/>
    </location>
    <ligand>
        <name>Mg(2+)</name>
        <dbReference type="ChEBI" id="CHEBI:18420"/>
    </ligand>
</feature>
<evidence type="ECO:0000256" key="4">
    <source>
        <dbReference type="ARBA" id="ARBA00022842"/>
    </source>
</evidence>
<keyword evidence="4 7" id="KW-0460">Magnesium</keyword>
<evidence type="ECO:0000256" key="1">
    <source>
        <dbReference type="ARBA" id="ARBA00001946"/>
    </source>
</evidence>
<gene>
    <name evidence="8" type="ORF">P43SY_006117</name>
</gene>
<evidence type="ECO:0000256" key="3">
    <source>
        <dbReference type="ARBA" id="ARBA00022801"/>
    </source>
</evidence>
<feature type="binding site" evidence="6">
    <location>
        <position position="99"/>
    </location>
    <ligand>
        <name>substrate</name>
    </ligand>
</feature>
<dbReference type="InterPro" id="IPR036412">
    <property type="entry name" value="HAD-like_sf"/>
</dbReference>
<protein>
    <recommendedName>
        <fullName evidence="10">Pyridoxal phosphate phosphatase</fullName>
    </recommendedName>
</protein>
<sequence>MTTLVVFDYDWSLINENSDTWIFRQLSPELLEEVARRRSSGSWTQLMDEMLGELVARRPELTRDDIRGAVADIPVQPRMLDAVRLAVEGNGAVLKIISDANTVYIDSMLKHHKIEALVSEVFTNPATFEGETARLSVRPYHPLNEAPHGCPNCPPNMCKGKRRILAKIRETTTFDRVIYIGDGGGDFCPSTLLSSRDIVLARADDEDGKAYGLLKKLMLHADQIKARVVPWRTGQDIFDQFSSAFQAHM</sequence>
<evidence type="ECO:0000313" key="8">
    <source>
        <dbReference type="EMBL" id="KAJ0400277.1"/>
    </source>
</evidence>
<comment type="cofactor">
    <cofactor evidence="1 7">
        <name>Mg(2+)</name>
        <dbReference type="ChEBI" id="CHEBI:18420"/>
    </cofactor>
</comment>
<accession>A0AAD5Q8F0</accession>
<evidence type="ECO:0000313" key="9">
    <source>
        <dbReference type="Proteomes" id="UP001209570"/>
    </source>
</evidence>